<sequence>MQCMRKMHQHCLETKDKWWGCVHMYWTNPRYQSKTNG</sequence>
<proteinExistence type="predicted"/>
<keyword evidence="2" id="KW-1185">Reference proteome</keyword>
<reference evidence="1" key="1">
    <citation type="submission" date="2019-05" db="EMBL/GenBank/DDBJ databases">
        <title>Another draft genome of Portunus trituberculatus and its Hox gene families provides insights of decapod evolution.</title>
        <authorList>
            <person name="Jeong J.-H."/>
            <person name="Song I."/>
            <person name="Kim S."/>
            <person name="Choi T."/>
            <person name="Kim D."/>
            <person name="Ryu S."/>
            <person name="Kim W."/>
        </authorList>
    </citation>
    <scope>NUCLEOTIDE SEQUENCE [LARGE SCALE GENOMIC DNA]</scope>
    <source>
        <tissue evidence="1">Muscle</tissue>
    </source>
</reference>
<dbReference type="AlphaFoldDB" id="A0A5B7HSL2"/>
<evidence type="ECO:0000313" key="1">
    <source>
        <dbReference type="EMBL" id="MPC71454.1"/>
    </source>
</evidence>
<dbReference type="Proteomes" id="UP000324222">
    <property type="component" value="Unassembled WGS sequence"/>
</dbReference>
<organism evidence="1 2">
    <name type="scientific">Portunus trituberculatus</name>
    <name type="common">Swimming crab</name>
    <name type="synonym">Neptunus trituberculatus</name>
    <dbReference type="NCBI Taxonomy" id="210409"/>
    <lineage>
        <taxon>Eukaryota</taxon>
        <taxon>Metazoa</taxon>
        <taxon>Ecdysozoa</taxon>
        <taxon>Arthropoda</taxon>
        <taxon>Crustacea</taxon>
        <taxon>Multicrustacea</taxon>
        <taxon>Malacostraca</taxon>
        <taxon>Eumalacostraca</taxon>
        <taxon>Eucarida</taxon>
        <taxon>Decapoda</taxon>
        <taxon>Pleocyemata</taxon>
        <taxon>Brachyura</taxon>
        <taxon>Eubrachyura</taxon>
        <taxon>Portunoidea</taxon>
        <taxon>Portunidae</taxon>
        <taxon>Portuninae</taxon>
        <taxon>Portunus</taxon>
    </lineage>
</organism>
<name>A0A5B7HSL2_PORTR</name>
<protein>
    <submittedName>
        <fullName evidence="1">Uncharacterized protein</fullName>
    </submittedName>
</protein>
<accession>A0A5B7HSL2</accession>
<gene>
    <name evidence="1" type="ORF">E2C01_065731</name>
</gene>
<comment type="caution">
    <text evidence="1">The sequence shown here is derived from an EMBL/GenBank/DDBJ whole genome shotgun (WGS) entry which is preliminary data.</text>
</comment>
<dbReference type="EMBL" id="VSRR010032910">
    <property type="protein sequence ID" value="MPC71454.1"/>
    <property type="molecule type" value="Genomic_DNA"/>
</dbReference>
<evidence type="ECO:0000313" key="2">
    <source>
        <dbReference type="Proteomes" id="UP000324222"/>
    </source>
</evidence>